<dbReference type="EMBL" id="BMZB01000001">
    <property type="protein sequence ID" value="GGZ21015.1"/>
    <property type="molecule type" value="Genomic_DNA"/>
</dbReference>
<proteinExistence type="predicted"/>
<organism evidence="1 2">
    <name type="scientific">Asticcacaulis endophyticus</name>
    <dbReference type="NCBI Taxonomy" id="1395890"/>
    <lineage>
        <taxon>Bacteria</taxon>
        <taxon>Pseudomonadati</taxon>
        <taxon>Pseudomonadota</taxon>
        <taxon>Alphaproteobacteria</taxon>
        <taxon>Caulobacterales</taxon>
        <taxon>Caulobacteraceae</taxon>
        <taxon>Asticcacaulis</taxon>
    </lineage>
</organism>
<evidence type="ECO:0000313" key="1">
    <source>
        <dbReference type="EMBL" id="GGZ21015.1"/>
    </source>
</evidence>
<reference evidence="1" key="1">
    <citation type="journal article" date="2014" name="Int. J. Syst. Evol. Microbiol.">
        <title>Complete genome sequence of Corynebacterium casei LMG S-19264T (=DSM 44701T), isolated from a smear-ripened cheese.</title>
        <authorList>
            <consortium name="US DOE Joint Genome Institute (JGI-PGF)"/>
            <person name="Walter F."/>
            <person name="Albersmeier A."/>
            <person name="Kalinowski J."/>
            <person name="Ruckert C."/>
        </authorList>
    </citation>
    <scope>NUCLEOTIDE SEQUENCE</scope>
    <source>
        <strain evidence="1">KCTC 32296</strain>
    </source>
</reference>
<sequence length="52" mass="5417">MASKAREGAEMTEGAAPPFFAPSVAVFAFGDSRTTSPVRLATGEEILMGERA</sequence>
<accession>A0A918PT36</accession>
<dbReference type="Proteomes" id="UP000662572">
    <property type="component" value="Unassembled WGS sequence"/>
</dbReference>
<comment type="caution">
    <text evidence="1">The sequence shown here is derived from an EMBL/GenBank/DDBJ whole genome shotgun (WGS) entry which is preliminary data.</text>
</comment>
<protein>
    <submittedName>
        <fullName evidence="1">Uncharacterized protein</fullName>
    </submittedName>
</protein>
<dbReference type="AlphaFoldDB" id="A0A918PT36"/>
<keyword evidence="2" id="KW-1185">Reference proteome</keyword>
<name>A0A918PT36_9CAUL</name>
<evidence type="ECO:0000313" key="2">
    <source>
        <dbReference type="Proteomes" id="UP000662572"/>
    </source>
</evidence>
<reference evidence="1" key="2">
    <citation type="submission" date="2020-09" db="EMBL/GenBank/DDBJ databases">
        <authorList>
            <person name="Sun Q."/>
            <person name="Kim S."/>
        </authorList>
    </citation>
    <scope>NUCLEOTIDE SEQUENCE</scope>
    <source>
        <strain evidence="1">KCTC 32296</strain>
    </source>
</reference>
<gene>
    <name evidence="1" type="ORF">GCM10011273_02090</name>
</gene>